<accession>A0A1N6TJ41</accession>
<dbReference type="InterPro" id="IPR045706">
    <property type="entry name" value="DUF6062"/>
</dbReference>
<dbReference type="STRING" id="159291.SAMN05920897_11074"/>
<gene>
    <name evidence="1" type="ORF">SAMN05920897_11074</name>
</gene>
<reference evidence="1 2" key="1">
    <citation type="submission" date="2017-01" db="EMBL/GenBank/DDBJ databases">
        <authorList>
            <person name="Mah S.A."/>
            <person name="Swanson W.J."/>
            <person name="Moy G.W."/>
            <person name="Vacquier V.D."/>
        </authorList>
    </citation>
    <scope>NUCLEOTIDE SEQUENCE [LARGE SCALE GENOMIC DNA]</scope>
    <source>
        <strain evidence="1 2">ASpG1</strain>
    </source>
</reference>
<dbReference type="RefSeq" id="WP_076488915.1">
    <property type="nucleotide sequence ID" value="NZ_FTMS01000010.1"/>
</dbReference>
<dbReference type="EMBL" id="FTMS01000010">
    <property type="protein sequence ID" value="SIQ53136.1"/>
    <property type="molecule type" value="Genomic_DNA"/>
</dbReference>
<organism evidence="1 2">
    <name type="scientific">Alkalispirochaeta americana</name>
    <dbReference type="NCBI Taxonomy" id="159291"/>
    <lineage>
        <taxon>Bacteria</taxon>
        <taxon>Pseudomonadati</taxon>
        <taxon>Spirochaetota</taxon>
        <taxon>Spirochaetia</taxon>
        <taxon>Spirochaetales</taxon>
        <taxon>Spirochaetaceae</taxon>
        <taxon>Alkalispirochaeta</taxon>
    </lineage>
</organism>
<proteinExistence type="predicted"/>
<protein>
    <submittedName>
        <fullName evidence="1">Uncharacterized protein</fullName>
    </submittedName>
</protein>
<keyword evidence="2" id="KW-1185">Reference proteome</keyword>
<dbReference type="OrthoDB" id="9810814at2"/>
<evidence type="ECO:0000313" key="1">
    <source>
        <dbReference type="EMBL" id="SIQ53136.1"/>
    </source>
</evidence>
<sequence length="235" mass="27445">MAHIDYHAVLEALQNHQDRCPLCCFLEKAEDSYFDSLLYSWVGTEGFQDRFLAANGFCPAHAHHLREQNDGVAVAMLYAPLLKHRLRWQQNRHRLPRLFRPLGRLKLRRNQGPAARGSRASLRDCPLCEQIALWETHFLHNLFRHQKELPLQEAFRSGTGLCLPHFERLLWGVGKAPAWLSHHQDERVRTLQESVEEYASGSQGRNSTVWRELLEYMEGPARAVRHTGHRRRFRS</sequence>
<dbReference type="Pfam" id="PF19538">
    <property type="entry name" value="DUF6062"/>
    <property type="match status" value="1"/>
</dbReference>
<dbReference type="AlphaFoldDB" id="A0A1N6TJ41"/>
<dbReference type="Proteomes" id="UP000186400">
    <property type="component" value="Unassembled WGS sequence"/>
</dbReference>
<name>A0A1N6TJ41_9SPIO</name>
<evidence type="ECO:0000313" key="2">
    <source>
        <dbReference type="Proteomes" id="UP000186400"/>
    </source>
</evidence>